<dbReference type="InterPro" id="IPR018958">
    <property type="entry name" value="Knr4/Smi1-like_dom"/>
</dbReference>
<evidence type="ECO:0000256" key="2">
    <source>
        <dbReference type="SAM" id="MobiDB-lite"/>
    </source>
</evidence>
<gene>
    <name evidence="4" type="ORF">WICANDRAFT_20710</name>
</gene>
<dbReference type="OrthoDB" id="2305498at2759"/>
<feature type="region of interest" description="Disordered" evidence="2">
    <location>
        <begin position="186"/>
        <end position="214"/>
    </location>
</feature>
<dbReference type="STRING" id="683960.A0A1E3P126"/>
<evidence type="ECO:0000259" key="3">
    <source>
        <dbReference type="SMART" id="SM00860"/>
    </source>
</evidence>
<protein>
    <recommendedName>
        <fullName evidence="3">Knr4/Smi1-like domain-containing protein</fullName>
    </recommendedName>
</protein>
<evidence type="ECO:0000256" key="1">
    <source>
        <dbReference type="ARBA" id="ARBA00005303"/>
    </source>
</evidence>
<feature type="non-terminal residue" evidence="4">
    <location>
        <position position="359"/>
    </location>
</feature>
<dbReference type="GO" id="GO:0043332">
    <property type="term" value="C:mating projection tip"/>
    <property type="evidence" value="ECO:0007669"/>
    <property type="project" value="TreeGrafter"/>
</dbReference>
<proteinExistence type="inferred from homology"/>
<dbReference type="EMBL" id="KV454211">
    <property type="protein sequence ID" value="ODQ59033.1"/>
    <property type="molecule type" value="Genomic_DNA"/>
</dbReference>
<dbReference type="Proteomes" id="UP000094112">
    <property type="component" value="Unassembled WGS sequence"/>
</dbReference>
<dbReference type="Pfam" id="PF09346">
    <property type="entry name" value="SMI1_KNR4"/>
    <property type="match status" value="1"/>
</dbReference>
<feature type="region of interest" description="Disordered" evidence="2">
    <location>
        <begin position="33"/>
        <end position="65"/>
    </location>
</feature>
<evidence type="ECO:0000313" key="5">
    <source>
        <dbReference type="Proteomes" id="UP000094112"/>
    </source>
</evidence>
<dbReference type="PANTHER" id="PTHR47432">
    <property type="entry name" value="CELL WALL ASSEMBLY REGULATOR SMI1"/>
    <property type="match status" value="1"/>
</dbReference>
<dbReference type="RefSeq" id="XP_019038240.1">
    <property type="nucleotide sequence ID" value="XM_019180882.1"/>
</dbReference>
<organism evidence="4 5">
    <name type="scientific">Wickerhamomyces anomalus (strain ATCC 58044 / CBS 1984 / NCYC 433 / NRRL Y-366-8)</name>
    <name type="common">Yeast</name>
    <name type="synonym">Hansenula anomala</name>
    <dbReference type="NCBI Taxonomy" id="683960"/>
    <lineage>
        <taxon>Eukaryota</taxon>
        <taxon>Fungi</taxon>
        <taxon>Dikarya</taxon>
        <taxon>Ascomycota</taxon>
        <taxon>Saccharomycotina</taxon>
        <taxon>Saccharomycetes</taxon>
        <taxon>Phaffomycetales</taxon>
        <taxon>Wickerhamomycetaceae</taxon>
        <taxon>Wickerhamomyces</taxon>
    </lineage>
</organism>
<name>A0A1E3P126_WICAA</name>
<reference evidence="4 5" key="1">
    <citation type="journal article" date="2016" name="Proc. Natl. Acad. Sci. U.S.A.">
        <title>Comparative genomics of biotechnologically important yeasts.</title>
        <authorList>
            <person name="Riley R."/>
            <person name="Haridas S."/>
            <person name="Wolfe K.H."/>
            <person name="Lopes M.R."/>
            <person name="Hittinger C.T."/>
            <person name="Goeker M."/>
            <person name="Salamov A.A."/>
            <person name="Wisecaver J.H."/>
            <person name="Long T.M."/>
            <person name="Calvey C.H."/>
            <person name="Aerts A.L."/>
            <person name="Barry K.W."/>
            <person name="Choi C."/>
            <person name="Clum A."/>
            <person name="Coughlan A.Y."/>
            <person name="Deshpande S."/>
            <person name="Douglass A.P."/>
            <person name="Hanson S.J."/>
            <person name="Klenk H.-P."/>
            <person name="LaButti K.M."/>
            <person name="Lapidus A."/>
            <person name="Lindquist E.A."/>
            <person name="Lipzen A.M."/>
            <person name="Meier-Kolthoff J.P."/>
            <person name="Ohm R.A."/>
            <person name="Otillar R.P."/>
            <person name="Pangilinan J.L."/>
            <person name="Peng Y."/>
            <person name="Rokas A."/>
            <person name="Rosa C.A."/>
            <person name="Scheuner C."/>
            <person name="Sibirny A.A."/>
            <person name="Slot J.C."/>
            <person name="Stielow J.B."/>
            <person name="Sun H."/>
            <person name="Kurtzman C.P."/>
            <person name="Blackwell M."/>
            <person name="Grigoriev I.V."/>
            <person name="Jeffries T.W."/>
        </authorList>
    </citation>
    <scope>NUCLEOTIDE SEQUENCE [LARGE SCALE GENOMIC DNA]</scope>
    <source>
        <strain evidence="5">ATCC 58044 / CBS 1984 / NCYC 433 / NRRL Y-366-8</strain>
    </source>
</reference>
<dbReference type="InterPro" id="IPR009203">
    <property type="entry name" value="Knr4/Smi1"/>
</dbReference>
<dbReference type="PANTHER" id="PTHR47432:SF1">
    <property type="entry name" value="CELL WALL ASSEMBLY REGULATOR SMI1"/>
    <property type="match status" value="1"/>
</dbReference>
<dbReference type="InterPro" id="IPR051873">
    <property type="entry name" value="KNR4/SMI1_regulator"/>
</dbReference>
<dbReference type="AlphaFoldDB" id="A0A1E3P126"/>
<dbReference type="GO" id="GO:0005935">
    <property type="term" value="C:cellular bud neck"/>
    <property type="evidence" value="ECO:0007669"/>
    <property type="project" value="EnsemblFungi"/>
</dbReference>
<dbReference type="GeneID" id="30198128"/>
<evidence type="ECO:0000313" key="4">
    <source>
        <dbReference type="EMBL" id="ODQ59033.1"/>
    </source>
</evidence>
<accession>A0A1E3P126</accession>
<comment type="similarity">
    <text evidence="1">Belongs to the KNR4/SMI1 family.</text>
</comment>
<dbReference type="SMART" id="SM00860">
    <property type="entry name" value="SMI1_KNR4"/>
    <property type="match status" value="1"/>
</dbReference>
<dbReference type="GO" id="GO:0032995">
    <property type="term" value="P:regulation of fungal-type cell wall biogenesis"/>
    <property type="evidence" value="ECO:0007669"/>
    <property type="project" value="EnsemblFungi"/>
</dbReference>
<dbReference type="GO" id="GO:0070880">
    <property type="term" value="P:fungal-type cell wall beta-glucan biosynthetic process"/>
    <property type="evidence" value="ECO:0007669"/>
    <property type="project" value="TreeGrafter"/>
</dbReference>
<sequence length="359" mass="39845">MGFKEKLNQIFYALSTEDRYADYDSHNHHIRTAGNQEESASPAGIQLNDADGFQDDGGDDSGLHHSTEGVSETILAWRHIETWTSENHTDLNASLSDPCTRTDITKAEQDLGIALPPPVRASLRIHDGQEDLDSLTGIGGLFFGLQLMNLDEIVHMTKTWRLVADRINLDIEVKKNKAATESLISPAGSSTEVDKTKSTTSLNETHKGFKPVEGTDYKNLDPDLERKISSNNSKRFKSHIPKQFSCPPGAIHAVYAHSGWVPLVTDNSGNHIGVDLAPGKKGTWGQVILFGRDFDTKFVLAPNWGDFLLIFAKDLENGNYIIREEDDVFAGEGEVAFFDKKINREVPYLQVLAQRVINQ</sequence>
<feature type="domain" description="Knr4/Smi1-like" evidence="3">
    <location>
        <begin position="98"/>
        <end position="310"/>
    </location>
</feature>
<keyword evidence="5" id="KW-1185">Reference proteome</keyword>
<dbReference type="GO" id="GO:0000131">
    <property type="term" value="C:incipient cellular bud site"/>
    <property type="evidence" value="ECO:0007669"/>
    <property type="project" value="EnsemblFungi"/>
</dbReference>
<dbReference type="InterPro" id="IPR037883">
    <property type="entry name" value="Knr4/Smi1-like_sf"/>
</dbReference>
<dbReference type="PIRSF" id="PIRSF017023">
    <property type="entry name" value="KNR4"/>
    <property type="match status" value="1"/>
</dbReference>
<dbReference type="GO" id="GO:0007346">
    <property type="term" value="P:regulation of mitotic cell cycle"/>
    <property type="evidence" value="ECO:0007669"/>
    <property type="project" value="EnsemblFungi"/>
</dbReference>
<dbReference type="SUPFAM" id="SSF160631">
    <property type="entry name" value="SMI1/KNR4-like"/>
    <property type="match status" value="1"/>
</dbReference>